<dbReference type="Proteomes" id="UP000315842">
    <property type="component" value="Unassembled WGS sequence"/>
</dbReference>
<feature type="active site" description="Nucleophile" evidence="4">
    <location>
        <position position="46"/>
    </location>
</feature>
<comment type="caution">
    <text evidence="6">The sequence shown here is derived from an EMBL/GenBank/DDBJ whole genome shotgun (WGS) entry which is preliminary data.</text>
</comment>
<name>A0A4Y3KC97_CELUD</name>
<evidence type="ECO:0000256" key="3">
    <source>
        <dbReference type="ARBA" id="ARBA00022912"/>
    </source>
</evidence>
<dbReference type="PRINTS" id="PR00719">
    <property type="entry name" value="LMWPTPASE"/>
</dbReference>
<feature type="domain" description="Phosphotyrosine protein phosphatase I" evidence="5">
    <location>
        <begin position="40"/>
        <end position="218"/>
    </location>
</feature>
<dbReference type="InterPro" id="IPR036196">
    <property type="entry name" value="Ptyr_pPase_sf"/>
</dbReference>
<proteinExistence type="inferred from homology"/>
<evidence type="ECO:0000256" key="2">
    <source>
        <dbReference type="ARBA" id="ARBA00022801"/>
    </source>
</evidence>
<evidence type="ECO:0000256" key="1">
    <source>
        <dbReference type="ARBA" id="ARBA00011063"/>
    </source>
</evidence>
<dbReference type="PANTHER" id="PTHR11717:SF31">
    <property type="entry name" value="LOW MOLECULAR WEIGHT PROTEIN-TYROSINE-PHOSPHATASE ETP-RELATED"/>
    <property type="match status" value="1"/>
</dbReference>
<evidence type="ECO:0000313" key="6">
    <source>
        <dbReference type="EMBL" id="GEA82071.1"/>
    </source>
</evidence>
<keyword evidence="2" id="KW-0378">Hydrolase</keyword>
<dbReference type="SMART" id="SM00226">
    <property type="entry name" value="LMWPc"/>
    <property type="match status" value="1"/>
</dbReference>
<evidence type="ECO:0000313" key="7">
    <source>
        <dbReference type="Proteomes" id="UP000315842"/>
    </source>
</evidence>
<keyword evidence="7" id="KW-1185">Reference proteome</keyword>
<comment type="similarity">
    <text evidence="1">Belongs to the low molecular weight phosphotyrosine protein phosphatase family.</text>
</comment>
<organism evidence="6 7">
    <name type="scientific">Cellulomonas uda</name>
    <dbReference type="NCBI Taxonomy" id="1714"/>
    <lineage>
        <taxon>Bacteria</taxon>
        <taxon>Bacillati</taxon>
        <taxon>Actinomycetota</taxon>
        <taxon>Actinomycetes</taxon>
        <taxon>Micrococcales</taxon>
        <taxon>Cellulomonadaceae</taxon>
        <taxon>Cellulomonas</taxon>
    </lineage>
</organism>
<gene>
    <name evidence="6" type="ORF">CUD01_25150</name>
</gene>
<feature type="active site" evidence="4">
    <location>
        <position position="52"/>
    </location>
</feature>
<dbReference type="EMBL" id="BJLP01000046">
    <property type="protein sequence ID" value="GEA82071.1"/>
    <property type="molecule type" value="Genomic_DNA"/>
</dbReference>
<evidence type="ECO:0000256" key="4">
    <source>
        <dbReference type="PIRSR" id="PIRSR617867-1"/>
    </source>
</evidence>
<dbReference type="InterPro" id="IPR017867">
    <property type="entry name" value="Tyr_phospatase_low_mol_wt"/>
</dbReference>
<dbReference type="SUPFAM" id="SSF52788">
    <property type="entry name" value="Phosphotyrosine protein phosphatases I"/>
    <property type="match status" value="1"/>
</dbReference>
<dbReference type="PANTHER" id="PTHR11717">
    <property type="entry name" value="LOW MOLECULAR WEIGHT PROTEIN TYROSINE PHOSPHATASE"/>
    <property type="match status" value="1"/>
</dbReference>
<accession>A0A4Y3KC97</accession>
<dbReference type="GO" id="GO:0004725">
    <property type="term" value="F:protein tyrosine phosphatase activity"/>
    <property type="evidence" value="ECO:0007669"/>
    <property type="project" value="InterPro"/>
</dbReference>
<dbReference type="AlphaFoldDB" id="A0A4Y3KC97"/>
<dbReference type="InterPro" id="IPR050438">
    <property type="entry name" value="LMW_PTPase"/>
</dbReference>
<keyword evidence="3" id="KW-0904">Protein phosphatase</keyword>
<dbReference type="Gene3D" id="3.40.50.2300">
    <property type="match status" value="1"/>
</dbReference>
<dbReference type="InterPro" id="IPR023485">
    <property type="entry name" value="Ptyr_pPase"/>
</dbReference>
<evidence type="ECO:0000259" key="5">
    <source>
        <dbReference type="SMART" id="SM00226"/>
    </source>
</evidence>
<protein>
    <submittedName>
        <fullName evidence="6">Low molecular weight phosphatase family protein</fullName>
    </submittedName>
</protein>
<reference evidence="6 7" key="1">
    <citation type="submission" date="2019-06" db="EMBL/GenBank/DDBJ databases">
        <title>Whole genome shotgun sequence of Cellulomonas uda NBRC 3747.</title>
        <authorList>
            <person name="Hosoyama A."/>
            <person name="Uohara A."/>
            <person name="Ohji S."/>
            <person name="Ichikawa N."/>
        </authorList>
    </citation>
    <scope>NUCLEOTIDE SEQUENCE [LARGE SCALE GENOMIC DNA]</scope>
    <source>
        <strain evidence="6 7">NBRC 3747</strain>
    </source>
</reference>
<dbReference type="Pfam" id="PF01451">
    <property type="entry name" value="LMWPc"/>
    <property type="match status" value="1"/>
</dbReference>
<sequence length="221" mass="22589">MLTGTHRAGSAHARAGAGRTGVCGARLRHHGRVTSPDGPALVLAVCTGNICRSPAVERLLAARLAGTDVVVASAGTRGVVGAPVSAPMVPLVEAAGASADGFVARRLTAGVARDADLVLALTRSHRAAVVETVPALVRRTFTLLELARLLEHVDPDELRAAGDTVGARVRALPRLVTAVRHLAGRGEDDVVDPYGGSAALYRESFGQLAPAVESVAAALRA</sequence>